<protein>
    <submittedName>
        <fullName evidence="9">MMPL family transporter</fullName>
    </submittedName>
</protein>
<evidence type="ECO:0000256" key="2">
    <source>
        <dbReference type="ARBA" id="ARBA00022475"/>
    </source>
</evidence>
<feature type="transmembrane region" description="Helical" evidence="7">
    <location>
        <begin position="890"/>
        <end position="908"/>
    </location>
</feature>
<feature type="transmembrane region" description="Helical" evidence="7">
    <location>
        <begin position="862"/>
        <end position="883"/>
    </location>
</feature>
<feature type="transmembrane region" description="Helical" evidence="7">
    <location>
        <begin position="541"/>
        <end position="562"/>
    </location>
</feature>
<dbReference type="Gene3D" id="1.20.1640.10">
    <property type="entry name" value="Multidrug efflux transporter AcrB transmembrane domain"/>
    <property type="match status" value="2"/>
</dbReference>
<keyword evidence="4 7" id="KW-1133">Transmembrane helix</keyword>
<feature type="transmembrane region" description="Helical" evidence="7">
    <location>
        <begin position="965"/>
        <end position="990"/>
    </location>
</feature>
<feature type="region of interest" description="Disordered" evidence="6">
    <location>
        <begin position="1261"/>
        <end position="1300"/>
    </location>
</feature>
<feature type="transmembrane region" description="Helical" evidence="7">
    <location>
        <begin position="461"/>
        <end position="483"/>
    </location>
</feature>
<dbReference type="InterPro" id="IPR004869">
    <property type="entry name" value="MMPL_dom"/>
</dbReference>
<feature type="transmembrane region" description="Helical" evidence="7">
    <location>
        <begin position="434"/>
        <end position="455"/>
    </location>
</feature>
<evidence type="ECO:0000256" key="6">
    <source>
        <dbReference type="SAM" id="MobiDB-lite"/>
    </source>
</evidence>
<comment type="caution">
    <text evidence="9">The sequence shown here is derived from an EMBL/GenBank/DDBJ whole genome shotgun (WGS) entry which is preliminary data.</text>
</comment>
<feature type="domain" description="SSD" evidence="8">
    <location>
        <begin position="435"/>
        <end position="566"/>
    </location>
</feature>
<evidence type="ECO:0000256" key="7">
    <source>
        <dbReference type="SAM" id="Phobius"/>
    </source>
</evidence>
<proteinExistence type="predicted"/>
<feature type="transmembrane region" description="Helical" evidence="7">
    <location>
        <begin position="504"/>
        <end position="529"/>
    </location>
</feature>
<feature type="domain" description="SSD" evidence="8">
    <location>
        <begin position="829"/>
        <end position="989"/>
    </location>
</feature>
<gene>
    <name evidence="9" type="ORF">ACFQMA_03895</name>
</gene>
<keyword evidence="3 7" id="KW-0812">Transmembrane</keyword>
<feature type="transmembrane region" description="Helical" evidence="7">
    <location>
        <begin position="834"/>
        <end position="856"/>
    </location>
</feature>
<keyword evidence="10" id="KW-1185">Reference proteome</keyword>
<dbReference type="PANTHER" id="PTHR33406:SF13">
    <property type="entry name" value="MEMBRANE PROTEIN YDFJ"/>
    <property type="match status" value="1"/>
</dbReference>
<evidence type="ECO:0000256" key="4">
    <source>
        <dbReference type="ARBA" id="ARBA00022989"/>
    </source>
</evidence>
<feature type="compositionally biased region" description="Low complexity" evidence="6">
    <location>
        <begin position="1058"/>
        <end position="1094"/>
    </location>
</feature>
<comment type="subcellular location">
    <subcellularLocation>
        <location evidence="1">Cell membrane</location>
        <topology evidence="1">Multi-pass membrane protein</topology>
    </subcellularLocation>
</comment>
<organism evidence="9 10">
    <name type="scientific">Halosimplex aquaticum</name>
    <dbReference type="NCBI Taxonomy" id="3026162"/>
    <lineage>
        <taxon>Archaea</taxon>
        <taxon>Methanobacteriati</taxon>
        <taxon>Methanobacteriota</taxon>
        <taxon>Stenosarchaea group</taxon>
        <taxon>Halobacteria</taxon>
        <taxon>Halobacteriales</taxon>
        <taxon>Haloarculaceae</taxon>
        <taxon>Halosimplex</taxon>
    </lineage>
</organism>
<dbReference type="InterPro" id="IPR050545">
    <property type="entry name" value="Mycobact_MmpL"/>
</dbReference>
<feature type="transmembrane region" description="Helical" evidence="7">
    <location>
        <begin position="409"/>
        <end position="427"/>
    </location>
</feature>
<feature type="compositionally biased region" description="Basic and acidic residues" evidence="6">
    <location>
        <begin position="1261"/>
        <end position="1279"/>
    </location>
</feature>
<feature type="region of interest" description="Disordered" evidence="6">
    <location>
        <begin position="1000"/>
        <end position="1039"/>
    </location>
</feature>
<evidence type="ECO:0000256" key="3">
    <source>
        <dbReference type="ARBA" id="ARBA00022692"/>
    </source>
</evidence>
<sequence length="1300" mass="136237">MVGIRDVAEGIVDHRRLVIVGLLLVIGAVGVGAAQVEDSSSLSQFQTDSVEAEKLDYVDSNFGTGANTTSVQVIVRGDNVLARGALLEQLRFERAVLEDRSINGTLSDAQPPVGVANVVATAAIREEQAANLTERGRALRADRQRLNETGARLSEALNRTRGLQQRYVELNRSYARGELDNATYRERSAAIERNLTSVRERATTGLSANQTATFTELTSRARTLQTELASLNASYAQGQINESTYRQRAGEIQQRFGQVYAGIERVLAPDARALRERASSLQRDQQRLQQRVENGSMPPLADQIDQIESMNASAVESTVERVLSQDSGAQAFALMPTSYEPGSTSANATMIVLTQTTESAVTGGSASERIQTSQTAIQQLARQELGDDAMVFGAGIIADETNRSMEDSLTVVGPFAAIFVLVVLTFAYRDLLDIVLGVLGLALTLLVTFGYMGWMDIAFNQLFVAIPVLLIGLSIDYAIHVFMRHREEREARSDGSDDASVAEAMRIALAGVGTALVLVTATTVIGFLSNLTSPVGPIREFGVVSAIGIAAALVVFGALIPAIKVEADAFLERLGFDRRKRAFGTGGGAFSRVLSLGASAAERAPWAVIVLTLLISAGGAYGATQVDTSFQQKDFIAEEPPEWMDNLPESMQPGEYSMRATFEYVNANFLREDSAAEFLFEGDVATADALQRVNRTGNLAADKPVTVRLSNDEADVRSPLTVMRSVAATNETFNATFAAADTDGDGVPDQNVEGVYDALFDAAPDEAAGVIHREGGDYRALRLTVSLNGGASGSAVTTQMDAVESAVSGGDVTVTATGRPIVDKIVQDDLLQTVVESLIITLVVSFVFLMVVYRVAEGSATLGLVTLLPVVFNVSWILGTMYLLDIPFNLLTGMITSLTIGLGVAYSIHVSERFSLELDRQGSASDAMHTAVTGTGGALLGSAATTVGGFGVLVFAILPPLQQFGFITGLTIVYAFLASVFVLPSLLAVWTRHVGPADAFDPDDSSDDGPNADPIADDGPADGTGADGSVGADGAADDSTAATTASGAVAAGATGAAATNGAPDAATADDGPDTATPSEAATDAAAVPAASAETNGDAMPFATRSLTPGRVWPGGTTRVTVTLPSASGRVVFREAPSVGSITLDQVTPEPIERVAMDGRVYVLWEFDAETAAQVEYTVTVPDDLADGEAVTFDGELLLPDHVVPVAGADAAPVTTDVAGAVLGGDRVTDRDLADAGSHLAAGQLSVPAFERVCHAWLDEHASDGDAATDPERAGERTRSNGEGPSVDGNGSSVDGEGGER</sequence>
<dbReference type="PROSITE" id="PS50156">
    <property type="entry name" value="SSD"/>
    <property type="match status" value="2"/>
</dbReference>
<dbReference type="GO" id="GO:0005886">
    <property type="term" value="C:plasma membrane"/>
    <property type="evidence" value="ECO:0007669"/>
    <property type="project" value="UniProtKB-SubCell"/>
</dbReference>
<reference evidence="9 10" key="1">
    <citation type="journal article" date="2019" name="Int. J. Syst. Evol. Microbiol.">
        <title>The Global Catalogue of Microorganisms (GCM) 10K type strain sequencing project: providing services to taxonomists for standard genome sequencing and annotation.</title>
        <authorList>
            <consortium name="The Broad Institute Genomics Platform"/>
            <consortium name="The Broad Institute Genome Sequencing Center for Infectious Disease"/>
            <person name="Wu L."/>
            <person name="Ma J."/>
        </authorList>
    </citation>
    <scope>NUCLEOTIDE SEQUENCE [LARGE SCALE GENOMIC DNA]</scope>
    <source>
        <strain evidence="9 10">XZYJT29</strain>
    </source>
</reference>
<dbReference type="RefSeq" id="WP_274324579.1">
    <property type="nucleotide sequence ID" value="NZ_CP118158.1"/>
</dbReference>
<feature type="region of interest" description="Disordered" evidence="6">
    <location>
        <begin position="1058"/>
        <end position="1102"/>
    </location>
</feature>
<feature type="transmembrane region" description="Helical" evidence="7">
    <location>
        <begin position="938"/>
        <end position="958"/>
    </location>
</feature>
<dbReference type="GeneID" id="78819226"/>
<name>A0ABD5XZD2_9EURY</name>
<dbReference type="EMBL" id="JBHTAS010000001">
    <property type="protein sequence ID" value="MFC7138979.1"/>
    <property type="molecule type" value="Genomic_DNA"/>
</dbReference>
<evidence type="ECO:0000313" key="9">
    <source>
        <dbReference type="EMBL" id="MFC7138979.1"/>
    </source>
</evidence>
<dbReference type="SUPFAM" id="SSF82866">
    <property type="entry name" value="Multidrug efflux transporter AcrB transmembrane domain"/>
    <property type="match status" value="2"/>
</dbReference>
<dbReference type="PANTHER" id="PTHR33406">
    <property type="entry name" value="MEMBRANE PROTEIN MJ1562-RELATED"/>
    <property type="match status" value="1"/>
</dbReference>
<dbReference type="InterPro" id="IPR000731">
    <property type="entry name" value="SSD"/>
</dbReference>
<evidence type="ECO:0000313" key="10">
    <source>
        <dbReference type="Proteomes" id="UP001596432"/>
    </source>
</evidence>
<evidence type="ECO:0000259" key="8">
    <source>
        <dbReference type="PROSITE" id="PS50156"/>
    </source>
</evidence>
<evidence type="ECO:0000256" key="1">
    <source>
        <dbReference type="ARBA" id="ARBA00004651"/>
    </source>
</evidence>
<keyword evidence="5 7" id="KW-0472">Membrane</keyword>
<dbReference type="Proteomes" id="UP001596432">
    <property type="component" value="Unassembled WGS sequence"/>
</dbReference>
<accession>A0ABD5XZD2</accession>
<dbReference type="Pfam" id="PF03176">
    <property type="entry name" value="MMPL"/>
    <property type="match status" value="2"/>
</dbReference>
<feature type="compositionally biased region" description="Low complexity" evidence="6">
    <location>
        <begin position="1021"/>
        <end position="1039"/>
    </location>
</feature>
<keyword evidence="2" id="KW-1003">Cell membrane</keyword>
<evidence type="ECO:0000256" key="5">
    <source>
        <dbReference type="ARBA" id="ARBA00023136"/>
    </source>
</evidence>